<evidence type="ECO:0000256" key="1">
    <source>
        <dbReference type="RuleBase" id="RU003682"/>
    </source>
</evidence>
<name>A0A168LE27_ABSGL</name>
<comment type="similarity">
    <text evidence="1">Belongs to the iron/ascorbate-dependent oxidoreductase family.</text>
</comment>
<sequence>MTIDQDNDTITHIPVIDLTGMKTNLEDTADQVLAAAREVGFFFVRIPPEQKEYLHMFDTAKDFFAQPAEEKLKYSVNLETNFGYSALRQEGVDVTRSQRDFKESYNMGRLVNGIPQHELAPSFSEKMDIVRQFQDRCNSIAVDIMECMAIALKIPEEQGGRSYFSRQYLKDTTPSDVMRTLHYPALEASSTEENAQDEVRIGRHSDYGLITLLWQNKVGGLQIQSNREPTDPAKMTWLDVPVRDDCLVVNLGDCLQYWTNGLLRSTKHRVIFKPGMEQQERYSIAYFVQGGDMALDPVPSTLIPAAPPSFTSMAQEEPVHFKTSNDYLRHRLAMTYTAY</sequence>
<proteinExistence type="inferred from homology"/>
<dbReference type="SUPFAM" id="SSF51197">
    <property type="entry name" value="Clavaminate synthase-like"/>
    <property type="match status" value="1"/>
</dbReference>
<gene>
    <name evidence="3" type="primary">ABSGL_02016.1 scaffold 2596</name>
</gene>
<feature type="domain" description="Fe2OG dioxygenase" evidence="2">
    <location>
        <begin position="174"/>
        <end position="290"/>
    </location>
</feature>
<dbReference type="InterPro" id="IPR005123">
    <property type="entry name" value="Oxoglu/Fe-dep_dioxygenase_dom"/>
</dbReference>
<organism evidence="3">
    <name type="scientific">Absidia glauca</name>
    <name type="common">Pin mould</name>
    <dbReference type="NCBI Taxonomy" id="4829"/>
    <lineage>
        <taxon>Eukaryota</taxon>
        <taxon>Fungi</taxon>
        <taxon>Fungi incertae sedis</taxon>
        <taxon>Mucoromycota</taxon>
        <taxon>Mucoromycotina</taxon>
        <taxon>Mucoromycetes</taxon>
        <taxon>Mucorales</taxon>
        <taxon>Cunninghamellaceae</taxon>
        <taxon>Absidia</taxon>
    </lineage>
</organism>
<dbReference type="AlphaFoldDB" id="A0A168LE27"/>
<evidence type="ECO:0000259" key="2">
    <source>
        <dbReference type="PROSITE" id="PS51471"/>
    </source>
</evidence>
<keyword evidence="1" id="KW-0560">Oxidoreductase</keyword>
<dbReference type="STRING" id="4829.A0A168LE27"/>
<dbReference type="GO" id="GO:0016491">
    <property type="term" value="F:oxidoreductase activity"/>
    <property type="evidence" value="ECO:0007669"/>
    <property type="project" value="UniProtKB-KW"/>
</dbReference>
<evidence type="ECO:0000313" key="3">
    <source>
        <dbReference type="EMBL" id="SAL96600.1"/>
    </source>
</evidence>
<keyword evidence="1" id="KW-0479">Metal-binding</keyword>
<dbReference type="InParanoid" id="A0A168LE27"/>
<dbReference type="EMBL" id="LT551165">
    <property type="protein sequence ID" value="SAL96600.1"/>
    <property type="molecule type" value="Genomic_DNA"/>
</dbReference>
<dbReference type="Gene3D" id="2.60.120.330">
    <property type="entry name" value="B-lactam Antibiotic, Isopenicillin N Synthase, Chain"/>
    <property type="match status" value="1"/>
</dbReference>
<dbReference type="InterPro" id="IPR050231">
    <property type="entry name" value="Iron_ascorbate_oxido_reductase"/>
</dbReference>
<dbReference type="OrthoDB" id="406156at2759"/>
<dbReference type="InterPro" id="IPR044861">
    <property type="entry name" value="IPNS-like_FE2OG_OXY"/>
</dbReference>
<dbReference type="InterPro" id="IPR027443">
    <property type="entry name" value="IPNS-like_sf"/>
</dbReference>
<dbReference type="Proteomes" id="UP000078561">
    <property type="component" value="Unassembled WGS sequence"/>
</dbReference>
<evidence type="ECO:0000313" key="4">
    <source>
        <dbReference type="Proteomes" id="UP000078561"/>
    </source>
</evidence>
<accession>A0A168LE27</accession>
<keyword evidence="1" id="KW-0408">Iron</keyword>
<dbReference type="Pfam" id="PF14226">
    <property type="entry name" value="DIOX_N"/>
    <property type="match status" value="1"/>
</dbReference>
<keyword evidence="4" id="KW-1185">Reference proteome</keyword>
<dbReference type="GO" id="GO:0046872">
    <property type="term" value="F:metal ion binding"/>
    <property type="evidence" value="ECO:0007669"/>
    <property type="project" value="UniProtKB-KW"/>
</dbReference>
<dbReference type="OMA" id="RESCKEY"/>
<dbReference type="PROSITE" id="PS51471">
    <property type="entry name" value="FE2OG_OXY"/>
    <property type="match status" value="1"/>
</dbReference>
<dbReference type="PANTHER" id="PTHR47990">
    <property type="entry name" value="2-OXOGLUTARATE (2OG) AND FE(II)-DEPENDENT OXYGENASE SUPERFAMILY PROTEIN-RELATED"/>
    <property type="match status" value="1"/>
</dbReference>
<protein>
    <recommendedName>
        <fullName evidence="2">Fe2OG dioxygenase domain-containing protein</fullName>
    </recommendedName>
</protein>
<reference evidence="3" key="1">
    <citation type="submission" date="2016-04" db="EMBL/GenBank/DDBJ databases">
        <authorList>
            <person name="Evans L.H."/>
            <person name="Alamgir A."/>
            <person name="Owens N."/>
            <person name="Weber N.D."/>
            <person name="Virtaneva K."/>
            <person name="Barbian K."/>
            <person name="Babar A."/>
            <person name="Rosenke K."/>
        </authorList>
    </citation>
    <scope>NUCLEOTIDE SEQUENCE [LARGE SCALE GENOMIC DNA]</scope>
    <source>
        <strain evidence="3">CBS 101.48</strain>
    </source>
</reference>
<dbReference type="InterPro" id="IPR026992">
    <property type="entry name" value="DIOX_N"/>
</dbReference>
<dbReference type="Pfam" id="PF03171">
    <property type="entry name" value="2OG-FeII_Oxy"/>
    <property type="match status" value="1"/>
</dbReference>